<dbReference type="EMBL" id="AEXC02001622">
    <property type="protein sequence ID" value="KFH11661.1"/>
    <property type="molecule type" value="Genomic_DNA"/>
</dbReference>
<dbReference type="VEuPathDB" id="ToxoDB:TGMAS_202120B"/>
<name>A0A086QGC9_TOXGO</name>
<feature type="non-terminal residue" evidence="1">
    <location>
        <position position="1"/>
    </location>
</feature>
<dbReference type="AlphaFoldDB" id="A0A086QGC9"/>
<gene>
    <name evidence="1" type="ORF">TGMAS_202120B</name>
</gene>
<organism evidence="1 2">
    <name type="scientific">Toxoplasma gondii MAS</name>
    <dbReference type="NCBI Taxonomy" id="943118"/>
    <lineage>
        <taxon>Eukaryota</taxon>
        <taxon>Sar</taxon>
        <taxon>Alveolata</taxon>
        <taxon>Apicomplexa</taxon>
        <taxon>Conoidasida</taxon>
        <taxon>Coccidia</taxon>
        <taxon>Eucoccidiorida</taxon>
        <taxon>Eimeriorina</taxon>
        <taxon>Sarcocystidae</taxon>
        <taxon>Toxoplasma</taxon>
    </lineage>
</organism>
<dbReference type="Proteomes" id="UP000028821">
    <property type="component" value="Unassembled WGS sequence"/>
</dbReference>
<protein>
    <submittedName>
        <fullName evidence="1">Uncharacterized protein</fullName>
    </submittedName>
</protein>
<comment type="caution">
    <text evidence="1">The sequence shown here is derived from an EMBL/GenBank/DDBJ whole genome shotgun (WGS) entry which is preliminary data.</text>
</comment>
<proteinExistence type="predicted"/>
<reference evidence="1 2" key="1">
    <citation type="submission" date="2014-04" db="EMBL/GenBank/DDBJ databases">
        <authorList>
            <person name="Sibley D."/>
            <person name="Venepally P."/>
            <person name="Karamycheva S."/>
            <person name="Hadjithomas M."/>
            <person name="Khan A."/>
            <person name="Brunk B."/>
            <person name="Roos D."/>
            <person name="Caler E."/>
            <person name="Lorenzi H."/>
        </authorList>
    </citation>
    <scope>NUCLEOTIDE SEQUENCE [LARGE SCALE GENOMIC DNA]</scope>
    <source>
        <strain evidence="1 2">MAS</strain>
    </source>
</reference>
<evidence type="ECO:0000313" key="2">
    <source>
        <dbReference type="Proteomes" id="UP000028821"/>
    </source>
</evidence>
<accession>A0A086QGC9</accession>
<sequence length="51" mass="6146">DEEPAIVLSSHKVRQVRQDYNELVFEIDYEVRPGVSEYHYLRCQTDDDMEK</sequence>
<evidence type="ECO:0000313" key="1">
    <source>
        <dbReference type="EMBL" id="KFH11661.1"/>
    </source>
</evidence>